<dbReference type="PANTHER" id="PTHR46146:SF3">
    <property type="entry name" value="SERINE_THREONINE-PROTEIN KINASE-LIKE PROTEIN CCR3-RELATED"/>
    <property type="match status" value="1"/>
</dbReference>
<accession>A0AAD4YQL8</accession>
<dbReference type="Pfam" id="PF07714">
    <property type="entry name" value="PK_Tyr_Ser-Thr"/>
    <property type="match status" value="1"/>
</dbReference>
<dbReference type="PANTHER" id="PTHR46146">
    <property type="entry name" value="SERINE/THREONINE-PROTEIN KINASE-LIKE PROTEIN CCR4"/>
    <property type="match status" value="1"/>
</dbReference>
<evidence type="ECO:0000313" key="3">
    <source>
        <dbReference type="Proteomes" id="UP001054821"/>
    </source>
</evidence>
<reference evidence="2 3" key="1">
    <citation type="journal article" date="2022" name="G3 (Bethesda)">
        <title>Whole-genome sequence and methylome profiling of the almond [Prunus dulcis (Mill.) D.A. Webb] cultivar 'Nonpareil'.</title>
        <authorList>
            <person name="D'Amico-Willman K.M."/>
            <person name="Ouma W.Z."/>
            <person name="Meulia T."/>
            <person name="Sideli G.M."/>
            <person name="Gradziel T.M."/>
            <person name="Fresnedo-Ramirez J."/>
        </authorList>
    </citation>
    <scope>NUCLEOTIDE SEQUENCE [LARGE SCALE GENOMIC DNA]</scope>
    <source>
        <strain evidence="2">Clone GOH B32 T37-40</strain>
    </source>
</reference>
<evidence type="ECO:0000313" key="2">
    <source>
        <dbReference type="EMBL" id="KAI5317931.1"/>
    </source>
</evidence>
<name>A0AAD4YQL8_PRUDU</name>
<dbReference type="SUPFAM" id="SSF56112">
    <property type="entry name" value="Protein kinase-like (PK-like)"/>
    <property type="match status" value="1"/>
</dbReference>
<gene>
    <name evidence="2" type="ORF">L3X38_037638</name>
</gene>
<dbReference type="AlphaFoldDB" id="A0AAD4YQL8"/>
<protein>
    <recommendedName>
        <fullName evidence="1">Serine-threonine/tyrosine-protein kinase catalytic domain-containing protein</fullName>
    </recommendedName>
</protein>
<sequence length="238" mass="27366">MKWRMKWSWVGGDGYREHRRRIHQEYERRRKQLHDLCGAVKADSVSDLQDILCCMVLVDMVLHDMAELIWRLNESTIKINNGSERLNQVVKQELDILLLLQHPHIVKLLGYYDKQEEGALVFEYVANGNLQDKLHGGESSPVLPWKNRMAIAFQKNDVYSFGVLVLELDDATAWILLAADLAVALAGLDFISSRLDGCLLSLFVKETEEEAGELRLERDKTSGFHQRIQLVYLRANSC</sequence>
<feature type="domain" description="Serine-threonine/tyrosine-protein kinase catalytic" evidence="1">
    <location>
        <begin position="83"/>
        <end position="150"/>
    </location>
</feature>
<organism evidence="2 3">
    <name type="scientific">Prunus dulcis</name>
    <name type="common">Almond</name>
    <name type="synonym">Amygdalus dulcis</name>
    <dbReference type="NCBI Taxonomy" id="3755"/>
    <lineage>
        <taxon>Eukaryota</taxon>
        <taxon>Viridiplantae</taxon>
        <taxon>Streptophyta</taxon>
        <taxon>Embryophyta</taxon>
        <taxon>Tracheophyta</taxon>
        <taxon>Spermatophyta</taxon>
        <taxon>Magnoliopsida</taxon>
        <taxon>eudicotyledons</taxon>
        <taxon>Gunneridae</taxon>
        <taxon>Pentapetalae</taxon>
        <taxon>rosids</taxon>
        <taxon>fabids</taxon>
        <taxon>Rosales</taxon>
        <taxon>Rosaceae</taxon>
        <taxon>Amygdaloideae</taxon>
        <taxon>Amygdaleae</taxon>
        <taxon>Prunus</taxon>
    </lineage>
</organism>
<evidence type="ECO:0000259" key="1">
    <source>
        <dbReference type="Pfam" id="PF07714"/>
    </source>
</evidence>
<dbReference type="Gene3D" id="1.10.510.10">
    <property type="entry name" value="Transferase(Phosphotransferase) domain 1"/>
    <property type="match status" value="1"/>
</dbReference>
<dbReference type="GO" id="GO:0004672">
    <property type="term" value="F:protein kinase activity"/>
    <property type="evidence" value="ECO:0007669"/>
    <property type="project" value="InterPro"/>
</dbReference>
<proteinExistence type="predicted"/>
<keyword evidence="3" id="KW-1185">Reference proteome</keyword>
<dbReference type="EMBL" id="JAJFAZ020000007">
    <property type="protein sequence ID" value="KAI5317931.1"/>
    <property type="molecule type" value="Genomic_DNA"/>
</dbReference>
<dbReference type="InterPro" id="IPR001245">
    <property type="entry name" value="Ser-Thr/Tyr_kinase_cat_dom"/>
</dbReference>
<dbReference type="InterPro" id="IPR011009">
    <property type="entry name" value="Kinase-like_dom_sf"/>
</dbReference>
<dbReference type="Proteomes" id="UP001054821">
    <property type="component" value="Chromosome 7"/>
</dbReference>
<comment type="caution">
    <text evidence="2">The sequence shown here is derived from an EMBL/GenBank/DDBJ whole genome shotgun (WGS) entry which is preliminary data.</text>
</comment>